<evidence type="ECO:0000313" key="1">
    <source>
        <dbReference type="EMBL" id="KAH8012915.1"/>
    </source>
</evidence>
<sequence length="311" mass="35845">MEYEAMVIERSSRLGIVGGELVTVAKLAVSLAYMKLCSGNLPLAVQLGYRGHQMCVQMKKFKLDYSALSNLFNALFLSIRFEESVQVLSWLEDLSFRDNNIIGKALFISGCLDLLLYAGPFEQARRLVRRLSGSLADNYGFCKFVECEALLLKRTIDEKPDKVREMRSKIFKHLEQILTQCSTSPVYYPRIYHLKAYVNLMLGNDARSERSLEKAFQSCNENKLEKSWLESSKEWWFTGMVPMEDWWLKTAPHFPEWTVGMAAADVGSFEKNKYLLKMPVLDADKQLVWQKQSEEEAAWELFRATGDYPAY</sequence>
<proteinExistence type="predicted"/>
<evidence type="ECO:0000313" key="2">
    <source>
        <dbReference type="Proteomes" id="UP000827872"/>
    </source>
</evidence>
<dbReference type="Proteomes" id="UP000827872">
    <property type="component" value="Linkage Group LG02"/>
</dbReference>
<organism evidence="1 2">
    <name type="scientific">Sphaerodactylus townsendi</name>
    <dbReference type="NCBI Taxonomy" id="933632"/>
    <lineage>
        <taxon>Eukaryota</taxon>
        <taxon>Metazoa</taxon>
        <taxon>Chordata</taxon>
        <taxon>Craniata</taxon>
        <taxon>Vertebrata</taxon>
        <taxon>Euteleostomi</taxon>
        <taxon>Lepidosauria</taxon>
        <taxon>Squamata</taxon>
        <taxon>Bifurcata</taxon>
        <taxon>Gekkota</taxon>
        <taxon>Sphaerodactylidae</taxon>
        <taxon>Sphaerodactylus</taxon>
    </lineage>
</organism>
<dbReference type="EMBL" id="CM037615">
    <property type="protein sequence ID" value="KAH8012915.1"/>
    <property type="molecule type" value="Genomic_DNA"/>
</dbReference>
<accession>A0ACB8G0E2</accession>
<reference evidence="1" key="1">
    <citation type="submission" date="2021-08" db="EMBL/GenBank/DDBJ databases">
        <title>The first chromosome-level gecko genome reveals the dynamic sex chromosomes of Neotropical dwarf geckos (Sphaerodactylidae: Sphaerodactylus).</title>
        <authorList>
            <person name="Pinto B.J."/>
            <person name="Keating S.E."/>
            <person name="Gamble T."/>
        </authorList>
    </citation>
    <scope>NUCLEOTIDE SEQUENCE</scope>
    <source>
        <strain evidence="1">TG3544</strain>
    </source>
</reference>
<keyword evidence="2" id="KW-1185">Reference proteome</keyword>
<comment type="caution">
    <text evidence="1">The sequence shown here is derived from an EMBL/GenBank/DDBJ whole genome shotgun (WGS) entry which is preliminary data.</text>
</comment>
<gene>
    <name evidence="1" type="ORF">K3G42_006542</name>
</gene>
<protein>
    <submittedName>
        <fullName evidence="1">Uncharacterized protein</fullName>
    </submittedName>
</protein>
<name>A0ACB8G0E2_9SAUR</name>